<dbReference type="EMBL" id="JWTA01000008">
    <property type="protein sequence ID" value="KIC62708.1"/>
    <property type="molecule type" value="Genomic_DNA"/>
</dbReference>
<dbReference type="OrthoDB" id="979364at2"/>
<dbReference type="Proteomes" id="UP000031167">
    <property type="component" value="Unassembled WGS sequence"/>
</dbReference>
<proteinExistence type="predicted"/>
<accession>A0A0B4E7V3</accession>
<gene>
    <name evidence="1" type="ORF">RM51_10970</name>
</gene>
<dbReference type="AlphaFoldDB" id="A0A0B4E7V3"/>
<name>A0A0B4E7V3_9FLAO</name>
<keyword evidence="2" id="KW-1185">Reference proteome</keyword>
<evidence type="ECO:0000313" key="1">
    <source>
        <dbReference type="EMBL" id="KIC62708.1"/>
    </source>
</evidence>
<reference evidence="1 2" key="1">
    <citation type="submission" date="2014-12" db="EMBL/GenBank/DDBJ databases">
        <title>Genome sequencing of Chryseobacterium taiwanense TPW19.</title>
        <authorList>
            <person name="Tan P.W."/>
            <person name="Chan K.-G."/>
        </authorList>
    </citation>
    <scope>NUCLEOTIDE SEQUENCE [LARGE SCALE GENOMIC DNA]</scope>
    <source>
        <strain evidence="1 2">TPW19</strain>
    </source>
</reference>
<comment type="caution">
    <text evidence="1">The sequence shown here is derived from an EMBL/GenBank/DDBJ whole genome shotgun (WGS) entry which is preliminary data.</text>
</comment>
<sequence>MKNILMIIFTLLLLTSCNKLQKETVGESERTEFVPEPDQAERLKYEAIEKLKKSNCVFSESDTSISGIILRNSESATKIVGSENSIDKFDQYRFYSKLGNETLTLTQYPGDSKNQISIIEVEKSDKTNDGFKKLNFDSFKTEKGIKLGLTKKQIVEKLGNCYAPIDSTKDYIELYYVIEQPKDSKSKILENNNMPKYFASYKLRNDKLEKFEFGFEYP</sequence>
<evidence type="ECO:0000313" key="2">
    <source>
        <dbReference type="Proteomes" id="UP000031167"/>
    </source>
</evidence>
<dbReference type="RefSeq" id="WP_039369053.1">
    <property type="nucleotide sequence ID" value="NZ_JWTA01000008.1"/>
</dbReference>
<protein>
    <recommendedName>
        <fullName evidence="3">Lipoprotein</fullName>
    </recommendedName>
</protein>
<organism evidence="1 2">
    <name type="scientific">Chryseobacterium taiwanense</name>
    <dbReference type="NCBI Taxonomy" id="363331"/>
    <lineage>
        <taxon>Bacteria</taxon>
        <taxon>Pseudomonadati</taxon>
        <taxon>Bacteroidota</taxon>
        <taxon>Flavobacteriia</taxon>
        <taxon>Flavobacteriales</taxon>
        <taxon>Weeksellaceae</taxon>
        <taxon>Chryseobacterium group</taxon>
        <taxon>Chryseobacterium</taxon>
    </lineage>
</organism>
<evidence type="ECO:0008006" key="3">
    <source>
        <dbReference type="Google" id="ProtNLM"/>
    </source>
</evidence>
<dbReference type="STRING" id="363331.RM51_10970"/>
<dbReference type="PROSITE" id="PS51257">
    <property type="entry name" value="PROKAR_LIPOPROTEIN"/>
    <property type="match status" value="1"/>
</dbReference>